<dbReference type="EMBL" id="LAZR01054209">
    <property type="protein sequence ID" value="KKK79042.1"/>
    <property type="molecule type" value="Genomic_DNA"/>
</dbReference>
<name>A0A0F8YC64_9ZZZZ</name>
<reference evidence="1" key="1">
    <citation type="journal article" date="2015" name="Nature">
        <title>Complex archaea that bridge the gap between prokaryotes and eukaryotes.</title>
        <authorList>
            <person name="Spang A."/>
            <person name="Saw J.H."/>
            <person name="Jorgensen S.L."/>
            <person name="Zaremba-Niedzwiedzka K."/>
            <person name="Martijn J."/>
            <person name="Lind A.E."/>
            <person name="van Eijk R."/>
            <person name="Schleper C."/>
            <person name="Guy L."/>
            <person name="Ettema T.J."/>
        </authorList>
    </citation>
    <scope>NUCLEOTIDE SEQUENCE</scope>
</reference>
<evidence type="ECO:0000313" key="1">
    <source>
        <dbReference type="EMBL" id="KKK79042.1"/>
    </source>
</evidence>
<sequence length="136" mass="15036">MRERRGAVMITIHANDCSAFQTAPRDQGQTIEYAYATTEGGYVRRTTDRSGPSVSYEYAECNDYDEYSPQNGRVPEGPWAPVHFTLSGTSDPDDVMCPDCGMGYDPNGMVVQCDERGDDELVCCRCSAVRDRLVTG</sequence>
<gene>
    <name evidence="1" type="ORF">LCGC14_2837500</name>
</gene>
<comment type="caution">
    <text evidence="1">The sequence shown here is derived from an EMBL/GenBank/DDBJ whole genome shotgun (WGS) entry which is preliminary data.</text>
</comment>
<dbReference type="AlphaFoldDB" id="A0A0F8YC64"/>
<protein>
    <submittedName>
        <fullName evidence="1">Uncharacterized protein</fullName>
    </submittedName>
</protein>
<proteinExistence type="predicted"/>
<accession>A0A0F8YC64</accession>
<organism evidence="1">
    <name type="scientific">marine sediment metagenome</name>
    <dbReference type="NCBI Taxonomy" id="412755"/>
    <lineage>
        <taxon>unclassified sequences</taxon>
        <taxon>metagenomes</taxon>
        <taxon>ecological metagenomes</taxon>
    </lineage>
</organism>